<dbReference type="Proteomes" id="UP000179769">
    <property type="component" value="Unassembled WGS sequence"/>
</dbReference>
<reference evidence="2" key="1">
    <citation type="submission" date="2016-07" db="EMBL/GenBank/DDBJ databases">
        <title>Frankia sp. NRRL B-16219 Genome sequencing.</title>
        <authorList>
            <person name="Ghodhbane-Gtari F."/>
            <person name="Swanson E."/>
            <person name="Gueddou A."/>
            <person name="Louati M."/>
            <person name="Nouioui I."/>
            <person name="Hezbri K."/>
            <person name="Abebe-Akele F."/>
            <person name="Simpson S."/>
            <person name="Morris K."/>
            <person name="Thomas K."/>
            <person name="Gtari M."/>
            <person name="Tisa L.S."/>
        </authorList>
    </citation>
    <scope>NUCLEOTIDE SEQUENCE [LARGE SCALE GENOMIC DNA]</scope>
    <source>
        <strain evidence="2">NRRL B-16219</strain>
    </source>
</reference>
<dbReference type="AlphaFoldDB" id="A0A1S1PZX4"/>
<accession>A0A1S1PZX4</accession>
<sequence>MAANLNGDQVVAWETDQNGSAQVGARSFSAANAAGPEVVLPGADPQTGIDDQRNAVVSWGESTDVHAQGLNPDGTVTGRLPRLRVHSTVAGKQNEPALGVNPWGQIVIACTDDNDGNGFDQVYLGTGLVNSTW</sequence>
<dbReference type="EMBL" id="MAXA01000230">
    <property type="protein sequence ID" value="OHV25434.1"/>
    <property type="molecule type" value="Genomic_DNA"/>
</dbReference>
<evidence type="ECO:0000313" key="1">
    <source>
        <dbReference type="EMBL" id="OHV25434.1"/>
    </source>
</evidence>
<name>A0A1S1PZX4_9ACTN</name>
<proteinExistence type="predicted"/>
<keyword evidence="2" id="KW-1185">Reference proteome</keyword>
<gene>
    <name evidence="1" type="ORF">BBK14_22150</name>
</gene>
<comment type="caution">
    <text evidence="1">The sequence shown here is derived from an EMBL/GenBank/DDBJ whole genome shotgun (WGS) entry which is preliminary data.</text>
</comment>
<dbReference type="RefSeq" id="WP_071065298.1">
    <property type="nucleotide sequence ID" value="NZ_MAXA01000230.1"/>
</dbReference>
<protein>
    <submittedName>
        <fullName evidence="1">Uncharacterized protein</fullName>
    </submittedName>
</protein>
<organism evidence="1 2">
    <name type="scientific">Parafrankia soli</name>
    <dbReference type="NCBI Taxonomy" id="2599596"/>
    <lineage>
        <taxon>Bacteria</taxon>
        <taxon>Bacillati</taxon>
        <taxon>Actinomycetota</taxon>
        <taxon>Actinomycetes</taxon>
        <taxon>Frankiales</taxon>
        <taxon>Frankiaceae</taxon>
        <taxon>Parafrankia</taxon>
    </lineage>
</organism>
<evidence type="ECO:0000313" key="2">
    <source>
        <dbReference type="Proteomes" id="UP000179769"/>
    </source>
</evidence>